<dbReference type="SUPFAM" id="SSF48317">
    <property type="entry name" value="Acid phosphatase/Vanadium-dependent haloperoxidase"/>
    <property type="match status" value="1"/>
</dbReference>
<proteinExistence type="inferred from homology"/>
<keyword evidence="9" id="KW-1185">Reference proteome</keyword>
<reference evidence="8 9" key="1">
    <citation type="journal article" date="2013" name="BMC Genomics">
        <title>Reconstruction of the lipid metabolism for the microalga Monoraphidium neglectum from its genome sequence reveals characteristics suitable for biofuel production.</title>
        <authorList>
            <person name="Bogen C."/>
            <person name="Al-Dilaimi A."/>
            <person name="Albersmeier A."/>
            <person name="Wichmann J."/>
            <person name="Grundmann M."/>
            <person name="Rupp O."/>
            <person name="Lauersen K.J."/>
            <person name="Blifernez-Klassen O."/>
            <person name="Kalinowski J."/>
            <person name="Goesmann A."/>
            <person name="Mussgnug J.H."/>
            <person name="Kruse O."/>
        </authorList>
    </citation>
    <scope>NUCLEOTIDE SEQUENCE [LARGE SCALE GENOMIC DNA]</scope>
    <source>
        <strain evidence="8 9">SAG 48.87</strain>
    </source>
</reference>
<dbReference type="InterPro" id="IPR043216">
    <property type="entry name" value="PAP-like"/>
</dbReference>
<evidence type="ECO:0000256" key="4">
    <source>
        <dbReference type="ARBA" id="ARBA00022989"/>
    </source>
</evidence>
<evidence type="ECO:0000256" key="5">
    <source>
        <dbReference type="ARBA" id="ARBA00023136"/>
    </source>
</evidence>
<dbReference type="KEGG" id="mng:MNEG_9367"/>
<dbReference type="OrthoDB" id="10030083at2759"/>
<dbReference type="Proteomes" id="UP000054498">
    <property type="component" value="Unassembled WGS sequence"/>
</dbReference>
<feature type="region of interest" description="Disordered" evidence="6">
    <location>
        <begin position="84"/>
        <end position="136"/>
    </location>
</feature>
<comment type="subcellular location">
    <subcellularLocation>
        <location evidence="1">Membrane</location>
        <topology evidence="1">Multi-pass membrane protein</topology>
    </subcellularLocation>
</comment>
<dbReference type="RefSeq" id="XP_013897614.1">
    <property type="nucleotide sequence ID" value="XM_014042160.1"/>
</dbReference>
<evidence type="ECO:0000259" key="7">
    <source>
        <dbReference type="Pfam" id="PF01569"/>
    </source>
</evidence>
<evidence type="ECO:0000256" key="2">
    <source>
        <dbReference type="ARBA" id="ARBA00008816"/>
    </source>
</evidence>
<dbReference type="GO" id="GO:0016020">
    <property type="term" value="C:membrane"/>
    <property type="evidence" value="ECO:0007669"/>
    <property type="project" value="UniProtKB-SubCell"/>
</dbReference>
<dbReference type="InterPro" id="IPR000326">
    <property type="entry name" value="PAP2/HPO"/>
</dbReference>
<dbReference type="AlphaFoldDB" id="A0A0D2M529"/>
<dbReference type="STRING" id="145388.A0A0D2M529"/>
<sequence>MFAVFTVTSLYLCAKARLFTSAGPGHFAKAVLCLLPLGLATFITMSRVAGYKHDFSDVNCGMALGLASGAFAYHLNYPSPFDPSCDEPRTRGGAAARRGKTAALAAEATDTAAAAAPAGESLEEGGGGALHDPLLG</sequence>
<dbReference type="Pfam" id="PF01569">
    <property type="entry name" value="PAP2"/>
    <property type="match status" value="1"/>
</dbReference>
<accession>A0A0D2M529</accession>
<name>A0A0D2M529_9CHLO</name>
<gene>
    <name evidence="8" type="ORF">MNEG_9367</name>
</gene>
<organism evidence="8 9">
    <name type="scientific">Monoraphidium neglectum</name>
    <dbReference type="NCBI Taxonomy" id="145388"/>
    <lineage>
        <taxon>Eukaryota</taxon>
        <taxon>Viridiplantae</taxon>
        <taxon>Chlorophyta</taxon>
        <taxon>core chlorophytes</taxon>
        <taxon>Chlorophyceae</taxon>
        <taxon>CS clade</taxon>
        <taxon>Sphaeropleales</taxon>
        <taxon>Selenastraceae</taxon>
        <taxon>Monoraphidium</taxon>
    </lineage>
</organism>
<dbReference type="EMBL" id="KK102130">
    <property type="protein sequence ID" value="KIY98594.1"/>
    <property type="molecule type" value="Genomic_DNA"/>
</dbReference>
<dbReference type="GeneID" id="25742242"/>
<keyword evidence="3" id="KW-0812">Transmembrane</keyword>
<dbReference type="PANTHER" id="PTHR10165:SF35">
    <property type="entry name" value="RE23632P"/>
    <property type="match status" value="1"/>
</dbReference>
<evidence type="ECO:0000256" key="1">
    <source>
        <dbReference type="ARBA" id="ARBA00004141"/>
    </source>
</evidence>
<feature type="domain" description="Phosphatidic acid phosphatase type 2/haloperoxidase" evidence="7">
    <location>
        <begin position="1"/>
        <end position="76"/>
    </location>
</feature>
<evidence type="ECO:0000256" key="6">
    <source>
        <dbReference type="SAM" id="MobiDB-lite"/>
    </source>
</evidence>
<protein>
    <submittedName>
        <fullName evidence="8">Phosphoesterase, PA-phosphatase related-family protein</fullName>
    </submittedName>
</protein>
<keyword evidence="5" id="KW-0472">Membrane</keyword>
<evidence type="ECO:0000313" key="8">
    <source>
        <dbReference type="EMBL" id="KIY98594.1"/>
    </source>
</evidence>
<keyword evidence="4" id="KW-1133">Transmembrane helix</keyword>
<dbReference type="GO" id="GO:0008195">
    <property type="term" value="F:phosphatidate phosphatase activity"/>
    <property type="evidence" value="ECO:0007669"/>
    <property type="project" value="TreeGrafter"/>
</dbReference>
<feature type="compositionally biased region" description="Low complexity" evidence="6">
    <location>
        <begin position="91"/>
        <end position="120"/>
    </location>
</feature>
<dbReference type="GO" id="GO:0046839">
    <property type="term" value="P:phospholipid dephosphorylation"/>
    <property type="evidence" value="ECO:0007669"/>
    <property type="project" value="TreeGrafter"/>
</dbReference>
<evidence type="ECO:0000256" key="3">
    <source>
        <dbReference type="ARBA" id="ARBA00022692"/>
    </source>
</evidence>
<dbReference type="PANTHER" id="PTHR10165">
    <property type="entry name" value="LIPID PHOSPHATE PHOSPHATASE"/>
    <property type="match status" value="1"/>
</dbReference>
<comment type="similarity">
    <text evidence="2">Belongs to the PA-phosphatase related phosphoesterase family.</text>
</comment>
<dbReference type="InterPro" id="IPR036938">
    <property type="entry name" value="PAP2/HPO_sf"/>
</dbReference>
<dbReference type="GO" id="GO:0006644">
    <property type="term" value="P:phospholipid metabolic process"/>
    <property type="evidence" value="ECO:0007669"/>
    <property type="project" value="InterPro"/>
</dbReference>
<evidence type="ECO:0000313" key="9">
    <source>
        <dbReference type="Proteomes" id="UP000054498"/>
    </source>
</evidence>
<dbReference type="Gene3D" id="1.20.144.10">
    <property type="entry name" value="Phosphatidic acid phosphatase type 2/haloperoxidase"/>
    <property type="match status" value="1"/>
</dbReference>